<keyword evidence="2" id="KW-0812">Transmembrane</keyword>
<keyword evidence="2" id="KW-0472">Membrane</keyword>
<reference evidence="4" key="1">
    <citation type="submission" date="2021-01" db="EMBL/GenBank/DDBJ databases">
        <authorList>
            <person name="Corre E."/>
            <person name="Pelletier E."/>
            <person name="Niang G."/>
            <person name="Scheremetjew M."/>
            <person name="Finn R."/>
            <person name="Kale V."/>
            <person name="Holt S."/>
            <person name="Cochrane G."/>
            <person name="Meng A."/>
            <person name="Brown T."/>
            <person name="Cohen L."/>
        </authorList>
    </citation>
    <scope>NUCLEOTIDE SEQUENCE</scope>
    <source>
        <strain evidence="4">NIES-2562</strain>
    </source>
</reference>
<dbReference type="PROSITE" id="PS00636">
    <property type="entry name" value="DNAJ_1"/>
    <property type="match status" value="1"/>
</dbReference>
<keyword evidence="2" id="KW-1133">Transmembrane helix</keyword>
<dbReference type="Pfam" id="PF01556">
    <property type="entry name" value="DnaJ_C"/>
    <property type="match status" value="1"/>
</dbReference>
<dbReference type="CDD" id="cd06257">
    <property type="entry name" value="DnaJ"/>
    <property type="match status" value="1"/>
</dbReference>
<dbReference type="GO" id="GO:0051087">
    <property type="term" value="F:protein-folding chaperone binding"/>
    <property type="evidence" value="ECO:0007669"/>
    <property type="project" value="TreeGrafter"/>
</dbReference>
<dbReference type="GO" id="GO:0006457">
    <property type="term" value="P:protein folding"/>
    <property type="evidence" value="ECO:0007669"/>
    <property type="project" value="InterPro"/>
</dbReference>
<dbReference type="SMART" id="SM00271">
    <property type="entry name" value="DnaJ"/>
    <property type="match status" value="1"/>
</dbReference>
<organism evidence="4">
    <name type="scientific">Palpitomonas bilix</name>
    <dbReference type="NCBI Taxonomy" id="652834"/>
    <lineage>
        <taxon>Eukaryota</taxon>
        <taxon>Eukaryota incertae sedis</taxon>
    </lineage>
</organism>
<dbReference type="GO" id="GO:0051082">
    <property type="term" value="F:unfolded protein binding"/>
    <property type="evidence" value="ECO:0007669"/>
    <property type="project" value="InterPro"/>
</dbReference>
<dbReference type="EMBL" id="HBIB01043531">
    <property type="protein sequence ID" value="CAE0266091.1"/>
    <property type="molecule type" value="Transcribed_RNA"/>
</dbReference>
<dbReference type="GO" id="GO:0005829">
    <property type="term" value="C:cytosol"/>
    <property type="evidence" value="ECO:0007669"/>
    <property type="project" value="TreeGrafter"/>
</dbReference>
<dbReference type="InterPro" id="IPR002939">
    <property type="entry name" value="DnaJ_C"/>
</dbReference>
<dbReference type="SUPFAM" id="SSF49493">
    <property type="entry name" value="HSP40/DnaJ peptide-binding domain"/>
    <property type="match status" value="1"/>
</dbReference>
<protein>
    <recommendedName>
        <fullName evidence="3">J domain-containing protein</fullName>
    </recommendedName>
</protein>
<dbReference type="Pfam" id="PF00226">
    <property type="entry name" value="DnaJ"/>
    <property type="match status" value="1"/>
</dbReference>
<feature type="transmembrane region" description="Helical" evidence="2">
    <location>
        <begin position="315"/>
        <end position="334"/>
    </location>
</feature>
<dbReference type="PROSITE" id="PS50076">
    <property type="entry name" value="DNAJ_2"/>
    <property type="match status" value="1"/>
</dbReference>
<dbReference type="AlphaFoldDB" id="A0A7S3LVE9"/>
<keyword evidence="1" id="KW-0143">Chaperone</keyword>
<dbReference type="InterPro" id="IPR018253">
    <property type="entry name" value="DnaJ_domain_CS"/>
</dbReference>
<evidence type="ECO:0000256" key="1">
    <source>
        <dbReference type="ARBA" id="ARBA00023186"/>
    </source>
</evidence>
<dbReference type="Gene3D" id="2.60.260.20">
    <property type="entry name" value="Urease metallochaperone UreE, N-terminal domain"/>
    <property type="match status" value="2"/>
</dbReference>
<feature type="domain" description="J" evidence="3">
    <location>
        <begin position="4"/>
        <end position="69"/>
    </location>
</feature>
<proteinExistence type="predicted"/>
<evidence type="ECO:0000313" key="4">
    <source>
        <dbReference type="EMBL" id="CAE0266091.1"/>
    </source>
</evidence>
<dbReference type="PANTHER" id="PTHR24078">
    <property type="entry name" value="DNAJ HOMOLOG SUBFAMILY C MEMBER"/>
    <property type="match status" value="1"/>
</dbReference>
<dbReference type="InterPro" id="IPR036869">
    <property type="entry name" value="J_dom_sf"/>
</dbReference>
<gene>
    <name evidence="4" type="ORF">PBIL07802_LOCUS28430</name>
</gene>
<accession>A0A7S3LVE9</accession>
<evidence type="ECO:0000256" key="2">
    <source>
        <dbReference type="SAM" id="Phobius"/>
    </source>
</evidence>
<evidence type="ECO:0000259" key="3">
    <source>
        <dbReference type="PROSITE" id="PS50076"/>
    </source>
</evidence>
<dbReference type="PANTHER" id="PTHR24078:SF553">
    <property type="entry name" value="DNAJ HOMOLOG SUBFAMILY B MEMBER 5"/>
    <property type="match status" value="1"/>
</dbReference>
<dbReference type="PRINTS" id="PR00625">
    <property type="entry name" value="JDOMAIN"/>
</dbReference>
<sequence length="335" mass="38002">MGRDFYGLLGVPRNATEDQIKRAYRKMALKYHPDKNPDDKVAEKKFKDVNEAYSVLSDKRKRDIFDQIGEDGLNSGSSQSSPFAHGPFGTPFGGAGPQFFRTQFHFENEPFDLNDIFEEMFTGRRRRNHSRQAHDGSGDKVHVTALKLTLEELFIGCKKTRKVTFSGSVERTFSIEIPPGCKTGKRFKFSIPEASSEIHFVVQEKAHTFFERRGYDLHAKVEVPYTSLFSTYKFPLKHLNGKRLKITARGPFYPGKEIPVTGYGFKYTSHGEQECGDLIVKVELPFQRLVGLVLFLCFVIIALRYFGAASQANSGVVNLWGMIMMFLVYTFIAAA</sequence>
<feature type="transmembrane region" description="Helical" evidence="2">
    <location>
        <begin position="289"/>
        <end position="309"/>
    </location>
</feature>
<dbReference type="InterPro" id="IPR008971">
    <property type="entry name" value="HSP40/DnaJ_pept-bd"/>
</dbReference>
<dbReference type="SUPFAM" id="SSF46565">
    <property type="entry name" value="Chaperone J-domain"/>
    <property type="match status" value="1"/>
</dbReference>
<dbReference type="Gene3D" id="1.10.287.110">
    <property type="entry name" value="DnaJ domain"/>
    <property type="match status" value="1"/>
</dbReference>
<dbReference type="InterPro" id="IPR051339">
    <property type="entry name" value="DnaJ_subfamily_B"/>
</dbReference>
<dbReference type="InterPro" id="IPR001623">
    <property type="entry name" value="DnaJ_domain"/>
</dbReference>
<name>A0A7S3LVE9_9EUKA</name>